<reference evidence="2 3" key="1">
    <citation type="submission" date="2020-11" db="EMBL/GenBank/DDBJ databases">
        <authorList>
            <person name="Wallbank WR R."/>
            <person name="Pardo Diaz C."/>
            <person name="Kozak K."/>
            <person name="Martin S."/>
            <person name="Jiggins C."/>
            <person name="Moest M."/>
            <person name="Warren A I."/>
            <person name="Generalovic N T."/>
            <person name="Byers J.R.P. K."/>
            <person name="Montejo-Kovacevich G."/>
            <person name="Yen C E."/>
        </authorList>
    </citation>
    <scope>NUCLEOTIDE SEQUENCE [LARGE SCALE GENOMIC DNA]</scope>
</reference>
<evidence type="ECO:0000313" key="2">
    <source>
        <dbReference type="EMBL" id="CAD7082600.1"/>
    </source>
</evidence>
<dbReference type="SUPFAM" id="SSF100910">
    <property type="entry name" value="Chemosensory protein Csp2"/>
    <property type="match status" value="1"/>
</dbReference>
<dbReference type="InterPro" id="IPR005055">
    <property type="entry name" value="A10/PebIII"/>
</dbReference>
<keyword evidence="1" id="KW-0732">Signal</keyword>
<name>A0A7R8UKY0_HERIL</name>
<organism evidence="2 3">
    <name type="scientific">Hermetia illucens</name>
    <name type="common">Black soldier fly</name>
    <dbReference type="NCBI Taxonomy" id="343691"/>
    <lineage>
        <taxon>Eukaryota</taxon>
        <taxon>Metazoa</taxon>
        <taxon>Ecdysozoa</taxon>
        <taxon>Arthropoda</taxon>
        <taxon>Hexapoda</taxon>
        <taxon>Insecta</taxon>
        <taxon>Pterygota</taxon>
        <taxon>Neoptera</taxon>
        <taxon>Endopterygota</taxon>
        <taxon>Diptera</taxon>
        <taxon>Brachycera</taxon>
        <taxon>Stratiomyomorpha</taxon>
        <taxon>Stratiomyidae</taxon>
        <taxon>Hermetiinae</taxon>
        <taxon>Hermetia</taxon>
    </lineage>
</organism>
<dbReference type="Proteomes" id="UP000594454">
    <property type="component" value="Chromosome 2"/>
</dbReference>
<evidence type="ECO:0000256" key="1">
    <source>
        <dbReference type="SAM" id="SignalP"/>
    </source>
</evidence>
<gene>
    <name evidence="2" type="ORF">HERILL_LOCUS5621</name>
</gene>
<dbReference type="OrthoDB" id="6355718at2759"/>
<evidence type="ECO:0008006" key="4">
    <source>
        <dbReference type="Google" id="ProtNLM"/>
    </source>
</evidence>
<dbReference type="PANTHER" id="PTHR11257">
    <property type="entry name" value="CHEMOSENSORY PROTEIN-RELATED"/>
    <property type="match status" value="1"/>
</dbReference>
<dbReference type="OMA" id="RTYPKEW"/>
<feature type="chain" id="PRO_5031328265" description="Chemosensory protein" evidence="1">
    <location>
        <begin position="19"/>
        <end position="110"/>
    </location>
</feature>
<dbReference type="InterPro" id="IPR036682">
    <property type="entry name" value="OS_D_A10/PebIII_sf"/>
</dbReference>
<feature type="signal peptide" evidence="1">
    <location>
        <begin position="1"/>
        <end position="18"/>
    </location>
</feature>
<proteinExistence type="predicted"/>
<dbReference type="AlphaFoldDB" id="A0A7R8UKY0"/>
<accession>A0A7R8UKY0</accession>
<sequence length="110" mass="12436">MSNKVLFVFVICIAICYAQNKGSSSTGVSDSQLEEALSDKRYLMRQLKCAIGEAPCDPVGKRLKSLAPFVLRGTCPRCTPEEQKQIQKTLLYVQKNYPKEWNRLLQTYTG</sequence>
<dbReference type="Gene3D" id="1.10.2080.10">
    <property type="entry name" value="Insect odorant-binding protein A10/Ejaculatory bulb-specific protein 3"/>
    <property type="match status" value="1"/>
</dbReference>
<dbReference type="Pfam" id="PF03392">
    <property type="entry name" value="OS-D"/>
    <property type="match status" value="1"/>
</dbReference>
<keyword evidence="3" id="KW-1185">Reference proteome</keyword>
<evidence type="ECO:0000313" key="3">
    <source>
        <dbReference type="Proteomes" id="UP000594454"/>
    </source>
</evidence>
<dbReference type="EMBL" id="LR899010">
    <property type="protein sequence ID" value="CAD7082600.1"/>
    <property type="molecule type" value="Genomic_DNA"/>
</dbReference>
<dbReference type="InParanoid" id="A0A7R8UKY0"/>
<protein>
    <recommendedName>
        <fullName evidence="4">Chemosensory protein</fullName>
    </recommendedName>
</protein>
<dbReference type="PANTHER" id="PTHR11257:SF11">
    <property type="entry name" value="CHEMOSENSORY PROTEIN 17"/>
    <property type="match status" value="1"/>
</dbReference>